<evidence type="ECO:0008006" key="2">
    <source>
        <dbReference type="Google" id="ProtNLM"/>
    </source>
</evidence>
<dbReference type="AlphaFoldDB" id="A0AAU3GM01"/>
<proteinExistence type="predicted"/>
<protein>
    <recommendedName>
        <fullName evidence="2">Integrase</fullName>
    </recommendedName>
</protein>
<dbReference type="EMBL" id="CP109535">
    <property type="protein sequence ID" value="WTY94015.1"/>
    <property type="molecule type" value="Genomic_DNA"/>
</dbReference>
<name>A0AAU3GM01_9ACTN</name>
<evidence type="ECO:0000313" key="1">
    <source>
        <dbReference type="EMBL" id="WTY94015.1"/>
    </source>
</evidence>
<reference evidence="1" key="1">
    <citation type="submission" date="2022-10" db="EMBL/GenBank/DDBJ databases">
        <title>The complete genomes of actinobacterial strains from the NBC collection.</title>
        <authorList>
            <person name="Joergensen T.S."/>
            <person name="Alvarez Arevalo M."/>
            <person name="Sterndorff E.B."/>
            <person name="Faurdal D."/>
            <person name="Vuksanovic O."/>
            <person name="Mourched A.-S."/>
            <person name="Charusanti P."/>
            <person name="Shaw S."/>
            <person name="Blin K."/>
            <person name="Weber T."/>
        </authorList>
    </citation>
    <scope>NUCLEOTIDE SEQUENCE</scope>
    <source>
        <strain evidence="1">NBC_01401</strain>
    </source>
</reference>
<accession>A0AAU3GM01</accession>
<organism evidence="1">
    <name type="scientific">Streptomyces sp. NBC_01401</name>
    <dbReference type="NCBI Taxonomy" id="2903854"/>
    <lineage>
        <taxon>Bacteria</taxon>
        <taxon>Bacillati</taxon>
        <taxon>Actinomycetota</taxon>
        <taxon>Actinomycetes</taxon>
        <taxon>Kitasatosporales</taxon>
        <taxon>Streptomycetaceae</taxon>
        <taxon>Streptomyces</taxon>
    </lineage>
</organism>
<sequence length="57" mass="6133">MPISSAEPAPARSLAELNAAIRTLVHGGLGSPEARREYERLLVEWATAVQSDMRDAA</sequence>
<gene>
    <name evidence="1" type="ORF">OG626_03460</name>
</gene>